<dbReference type="Gene3D" id="2.40.50.140">
    <property type="entry name" value="Nucleic acid-binding proteins"/>
    <property type="match status" value="1"/>
</dbReference>
<evidence type="ECO:0000256" key="1">
    <source>
        <dbReference type="SAM" id="Phobius"/>
    </source>
</evidence>
<gene>
    <name evidence="2" type="ORF">EG028_07350</name>
</gene>
<feature type="transmembrane region" description="Helical" evidence="1">
    <location>
        <begin position="97"/>
        <end position="119"/>
    </location>
</feature>
<protein>
    <recommendedName>
        <fullName evidence="4">Serine protease</fullName>
    </recommendedName>
</protein>
<evidence type="ECO:0000313" key="2">
    <source>
        <dbReference type="EMBL" id="RPD41965.1"/>
    </source>
</evidence>
<name>A0A3N4MF07_9BACT</name>
<reference evidence="3" key="1">
    <citation type="submission" date="2018-11" db="EMBL/GenBank/DDBJ databases">
        <title>Chitinophaga lutea sp.nov., isolate from arsenic contaminated soil.</title>
        <authorList>
            <person name="Zong Y."/>
        </authorList>
    </citation>
    <scope>NUCLEOTIDE SEQUENCE [LARGE SCALE GENOMIC DNA]</scope>
    <source>
        <strain evidence="3">YLT18</strain>
    </source>
</reference>
<sequence>MSRLLNIMDWFGPLPVFEKTFWCITIFFSLLFLLQNILSMAGGDHDHATGDVDDMLDADDGIGFQFFTIRNMFGFFTIFGWTGLACIHSGLSGTLTVIISCAAGLAMMLLMASIFYYTGKLAYNGTLRMENALRATATVYLSVPPSRSGMGKINLQVQGAFRELDAMTDDVEPIPTGALVTVTKVVNNQILIVTKQN</sequence>
<organism evidence="2 3">
    <name type="scientific">Chitinophaga barathri</name>
    <dbReference type="NCBI Taxonomy" id="1647451"/>
    <lineage>
        <taxon>Bacteria</taxon>
        <taxon>Pseudomonadati</taxon>
        <taxon>Bacteroidota</taxon>
        <taxon>Chitinophagia</taxon>
        <taxon>Chitinophagales</taxon>
        <taxon>Chitinophagaceae</taxon>
        <taxon>Chitinophaga</taxon>
    </lineage>
</organism>
<accession>A0A3N4MF07</accession>
<comment type="caution">
    <text evidence="2">The sequence shown here is derived from an EMBL/GenBank/DDBJ whole genome shotgun (WGS) entry which is preliminary data.</text>
</comment>
<dbReference type="InterPro" id="IPR012340">
    <property type="entry name" value="NA-bd_OB-fold"/>
</dbReference>
<keyword evidence="1" id="KW-0472">Membrane</keyword>
<feature type="transmembrane region" description="Helical" evidence="1">
    <location>
        <begin position="20"/>
        <end position="38"/>
    </location>
</feature>
<dbReference type="OrthoDB" id="662536at2"/>
<keyword evidence="3" id="KW-1185">Reference proteome</keyword>
<keyword evidence="1" id="KW-1133">Transmembrane helix</keyword>
<dbReference type="Proteomes" id="UP000279089">
    <property type="component" value="Unassembled WGS sequence"/>
</dbReference>
<proteinExistence type="predicted"/>
<dbReference type="RefSeq" id="WP_120514940.1">
    <property type="nucleotide sequence ID" value="NZ_QXZY01000002.1"/>
</dbReference>
<evidence type="ECO:0008006" key="4">
    <source>
        <dbReference type="Google" id="ProtNLM"/>
    </source>
</evidence>
<evidence type="ECO:0000313" key="3">
    <source>
        <dbReference type="Proteomes" id="UP000279089"/>
    </source>
</evidence>
<dbReference type="AlphaFoldDB" id="A0A3N4MF07"/>
<feature type="transmembrane region" description="Helical" evidence="1">
    <location>
        <begin position="72"/>
        <end position="91"/>
    </location>
</feature>
<keyword evidence="1" id="KW-0812">Transmembrane</keyword>
<dbReference type="EMBL" id="RMBX01000003">
    <property type="protein sequence ID" value="RPD41965.1"/>
    <property type="molecule type" value="Genomic_DNA"/>
</dbReference>